<feature type="region of interest" description="Disordered" evidence="1">
    <location>
        <begin position="1"/>
        <end position="74"/>
    </location>
</feature>
<name>A0AAV9BFV2_ACOGR</name>
<evidence type="ECO:0000313" key="3">
    <source>
        <dbReference type="Proteomes" id="UP001179952"/>
    </source>
</evidence>
<evidence type="ECO:0000256" key="1">
    <source>
        <dbReference type="SAM" id="MobiDB-lite"/>
    </source>
</evidence>
<reference evidence="2" key="1">
    <citation type="journal article" date="2023" name="Nat. Commun.">
        <title>Diploid and tetraploid genomes of Acorus and the evolution of monocots.</title>
        <authorList>
            <person name="Ma L."/>
            <person name="Liu K.W."/>
            <person name="Li Z."/>
            <person name="Hsiao Y.Y."/>
            <person name="Qi Y."/>
            <person name="Fu T."/>
            <person name="Tang G.D."/>
            <person name="Zhang D."/>
            <person name="Sun W.H."/>
            <person name="Liu D.K."/>
            <person name="Li Y."/>
            <person name="Chen G.Z."/>
            <person name="Liu X.D."/>
            <person name="Liao X.Y."/>
            <person name="Jiang Y.T."/>
            <person name="Yu X."/>
            <person name="Hao Y."/>
            <person name="Huang J."/>
            <person name="Zhao X.W."/>
            <person name="Ke S."/>
            <person name="Chen Y.Y."/>
            <person name="Wu W.L."/>
            <person name="Hsu J.L."/>
            <person name="Lin Y.F."/>
            <person name="Huang M.D."/>
            <person name="Li C.Y."/>
            <person name="Huang L."/>
            <person name="Wang Z.W."/>
            <person name="Zhao X."/>
            <person name="Zhong W.Y."/>
            <person name="Peng D.H."/>
            <person name="Ahmad S."/>
            <person name="Lan S."/>
            <person name="Zhang J.S."/>
            <person name="Tsai W.C."/>
            <person name="Van de Peer Y."/>
            <person name="Liu Z.J."/>
        </authorList>
    </citation>
    <scope>NUCLEOTIDE SEQUENCE</scope>
    <source>
        <strain evidence="2">SCP</strain>
    </source>
</reference>
<organism evidence="2 3">
    <name type="scientific">Acorus gramineus</name>
    <name type="common">Dwarf sweet flag</name>
    <dbReference type="NCBI Taxonomy" id="55184"/>
    <lineage>
        <taxon>Eukaryota</taxon>
        <taxon>Viridiplantae</taxon>
        <taxon>Streptophyta</taxon>
        <taxon>Embryophyta</taxon>
        <taxon>Tracheophyta</taxon>
        <taxon>Spermatophyta</taxon>
        <taxon>Magnoliopsida</taxon>
        <taxon>Liliopsida</taxon>
        <taxon>Acoraceae</taxon>
        <taxon>Acorus</taxon>
    </lineage>
</organism>
<dbReference type="EMBL" id="JAUJYN010000003">
    <property type="protein sequence ID" value="KAK1275275.1"/>
    <property type="molecule type" value="Genomic_DNA"/>
</dbReference>
<feature type="compositionally biased region" description="Basic and acidic residues" evidence="1">
    <location>
        <begin position="95"/>
        <end position="105"/>
    </location>
</feature>
<reference evidence="2" key="2">
    <citation type="submission" date="2023-06" db="EMBL/GenBank/DDBJ databases">
        <authorList>
            <person name="Ma L."/>
            <person name="Liu K.-W."/>
            <person name="Li Z."/>
            <person name="Hsiao Y.-Y."/>
            <person name="Qi Y."/>
            <person name="Fu T."/>
            <person name="Tang G."/>
            <person name="Zhang D."/>
            <person name="Sun W.-H."/>
            <person name="Liu D.-K."/>
            <person name="Li Y."/>
            <person name="Chen G.-Z."/>
            <person name="Liu X.-D."/>
            <person name="Liao X.-Y."/>
            <person name="Jiang Y.-T."/>
            <person name="Yu X."/>
            <person name="Hao Y."/>
            <person name="Huang J."/>
            <person name="Zhao X.-W."/>
            <person name="Ke S."/>
            <person name="Chen Y.-Y."/>
            <person name="Wu W.-L."/>
            <person name="Hsu J.-L."/>
            <person name="Lin Y.-F."/>
            <person name="Huang M.-D."/>
            <person name="Li C.-Y."/>
            <person name="Huang L."/>
            <person name="Wang Z.-W."/>
            <person name="Zhao X."/>
            <person name="Zhong W.-Y."/>
            <person name="Peng D.-H."/>
            <person name="Ahmad S."/>
            <person name="Lan S."/>
            <person name="Zhang J.-S."/>
            <person name="Tsai W.-C."/>
            <person name="Van De Peer Y."/>
            <person name="Liu Z.-J."/>
        </authorList>
    </citation>
    <scope>NUCLEOTIDE SEQUENCE</scope>
    <source>
        <strain evidence="2">SCP</strain>
        <tissue evidence="2">Leaves</tissue>
    </source>
</reference>
<feature type="compositionally biased region" description="Polar residues" evidence="1">
    <location>
        <begin position="12"/>
        <end position="33"/>
    </location>
</feature>
<proteinExistence type="predicted"/>
<gene>
    <name evidence="2" type="ORF">QJS04_geneDACA003814</name>
</gene>
<protein>
    <submittedName>
        <fullName evidence="2">Uncharacterized protein</fullName>
    </submittedName>
</protein>
<comment type="caution">
    <text evidence="2">The sequence shown here is derived from an EMBL/GenBank/DDBJ whole genome shotgun (WGS) entry which is preliminary data.</text>
</comment>
<sequence length="136" mass="15865">MDEDERGGSETWAINQKSRTTETRSNQNPTTPKSGCKTVAPKSNQRPGDRPSFRPAMKRGYAGFDGEYDLSSGSESEHVNIITASINIYIKTFTHRESEEKREKQQPQQQQHLTKKKNRRKRRRRRIWAVFLLWVS</sequence>
<keyword evidence="3" id="KW-1185">Reference proteome</keyword>
<accession>A0AAV9BFV2</accession>
<feature type="region of interest" description="Disordered" evidence="1">
    <location>
        <begin position="95"/>
        <end position="120"/>
    </location>
</feature>
<dbReference type="Proteomes" id="UP001179952">
    <property type="component" value="Unassembled WGS sequence"/>
</dbReference>
<evidence type="ECO:0000313" key="2">
    <source>
        <dbReference type="EMBL" id="KAK1275275.1"/>
    </source>
</evidence>
<dbReference type="AlphaFoldDB" id="A0AAV9BFV2"/>